<keyword evidence="1" id="KW-1133">Transmembrane helix</keyword>
<keyword evidence="1" id="KW-0812">Transmembrane</keyword>
<reference evidence="2" key="1">
    <citation type="journal article" date="2021" name="PeerJ">
        <title>Extensive microbial diversity within the chicken gut microbiome revealed by metagenomics and culture.</title>
        <authorList>
            <person name="Gilroy R."/>
            <person name="Ravi A."/>
            <person name="Getino M."/>
            <person name="Pursley I."/>
            <person name="Horton D.L."/>
            <person name="Alikhan N.F."/>
            <person name="Baker D."/>
            <person name="Gharbi K."/>
            <person name="Hall N."/>
            <person name="Watson M."/>
            <person name="Adriaenssens E.M."/>
            <person name="Foster-Nyarko E."/>
            <person name="Jarju S."/>
            <person name="Secka A."/>
            <person name="Antonio M."/>
            <person name="Oren A."/>
            <person name="Chaudhuri R.R."/>
            <person name="La Ragione R."/>
            <person name="Hildebrand F."/>
            <person name="Pallen M.J."/>
        </authorList>
    </citation>
    <scope>NUCLEOTIDE SEQUENCE</scope>
    <source>
        <strain evidence="2">1647</strain>
    </source>
</reference>
<proteinExistence type="predicted"/>
<comment type="caution">
    <text evidence="2">The sequence shown here is derived from an EMBL/GenBank/DDBJ whole genome shotgun (WGS) entry which is preliminary data.</text>
</comment>
<name>A0A921GQW9_9MICO</name>
<dbReference type="Proteomes" id="UP000775129">
    <property type="component" value="Unassembled WGS sequence"/>
</dbReference>
<evidence type="ECO:0000313" key="2">
    <source>
        <dbReference type="EMBL" id="HJF51257.1"/>
    </source>
</evidence>
<sequence length="153" mass="15833">MIETIQTVSELSPIAAIVILAGVAATILTQIAKRPGWTAARSQAVALAVSVVLGLVAYVVSGVATVFPDSFVDVVSTAVVVIAGVALMSRAAYALLGRAVPDGRETLPAEQGADGVYNVMVEGLSADEVSEEIERQQKRRQLLAGEGRDDADA</sequence>
<organism evidence="2 3">
    <name type="scientific">Brachybacterium paraconglomeratum</name>
    <dbReference type="NCBI Taxonomy" id="173362"/>
    <lineage>
        <taxon>Bacteria</taxon>
        <taxon>Bacillati</taxon>
        <taxon>Actinomycetota</taxon>
        <taxon>Actinomycetes</taxon>
        <taxon>Micrococcales</taxon>
        <taxon>Dermabacteraceae</taxon>
        <taxon>Brachybacterium</taxon>
    </lineage>
</organism>
<evidence type="ECO:0000313" key="3">
    <source>
        <dbReference type="Proteomes" id="UP000775129"/>
    </source>
</evidence>
<feature type="transmembrane region" description="Helical" evidence="1">
    <location>
        <begin position="12"/>
        <end position="32"/>
    </location>
</feature>
<dbReference type="EMBL" id="DYWO01000474">
    <property type="protein sequence ID" value="HJF51257.1"/>
    <property type="molecule type" value="Genomic_DNA"/>
</dbReference>
<gene>
    <name evidence="2" type="ORF">K8W24_15955</name>
</gene>
<evidence type="ECO:0000256" key="1">
    <source>
        <dbReference type="SAM" id="Phobius"/>
    </source>
</evidence>
<feature type="transmembrane region" description="Helical" evidence="1">
    <location>
        <begin position="74"/>
        <end position="96"/>
    </location>
</feature>
<protein>
    <submittedName>
        <fullName evidence="2">Uncharacterized protein</fullName>
    </submittedName>
</protein>
<reference evidence="2" key="2">
    <citation type="submission" date="2021-09" db="EMBL/GenBank/DDBJ databases">
        <authorList>
            <person name="Gilroy R."/>
        </authorList>
    </citation>
    <scope>NUCLEOTIDE SEQUENCE</scope>
    <source>
        <strain evidence="2">1647</strain>
    </source>
</reference>
<keyword evidence="1" id="KW-0472">Membrane</keyword>
<dbReference type="AlphaFoldDB" id="A0A921GQW9"/>
<feature type="transmembrane region" description="Helical" evidence="1">
    <location>
        <begin position="44"/>
        <end position="68"/>
    </location>
</feature>
<accession>A0A921GQW9</accession>